<keyword evidence="2" id="KW-1185">Reference proteome</keyword>
<sequence>MSTKKRNHHYVWQHYLSPWTHDKKIWCLRNGKMFHTSTENIALERDFYKIKAISQRDIEFIKALASRQHFGALNELNDWWIGTFKSISDLYACYANNEKQADEVAHKLEVLVHNFEEDYHEIIERTSTNYIRIELTH</sequence>
<gene>
    <name evidence="1" type="ORF">EKO24_011380</name>
</gene>
<comment type="caution">
    <text evidence="1">The sequence shown here is derived from an EMBL/GenBank/DDBJ whole genome shotgun (WGS) entry which is preliminary data.</text>
</comment>
<reference evidence="1 2" key="1">
    <citation type="journal article" date="2019" name="Antonie Van Leeuwenhoek">
        <title>Description of 'Ca. Methylobacter oryzae' KRF1, a novel species from the environmentally important Methylobacter clade 2.</title>
        <authorList>
            <person name="Khatri K."/>
            <person name="Mohite J.A."/>
            <person name="Pandit P.S."/>
            <person name="Bahulikar R."/>
            <person name="Rahalkar M.C."/>
        </authorList>
    </citation>
    <scope>NUCLEOTIDE SEQUENCE [LARGE SCALE GENOMIC DNA]</scope>
    <source>
        <strain evidence="1 2">KRF1</strain>
    </source>
</reference>
<proteinExistence type="predicted"/>
<dbReference type="InterPro" id="IPR025332">
    <property type="entry name" value="DUF4238"/>
</dbReference>
<evidence type="ECO:0000313" key="2">
    <source>
        <dbReference type="Proteomes" id="UP000733744"/>
    </source>
</evidence>
<dbReference type="Pfam" id="PF14022">
    <property type="entry name" value="DUF4238"/>
    <property type="match status" value="1"/>
</dbReference>
<dbReference type="Proteomes" id="UP000733744">
    <property type="component" value="Unassembled WGS sequence"/>
</dbReference>
<protein>
    <submittedName>
        <fullName evidence="1">DUF4238 domain-containing protein</fullName>
    </submittedName>
</protein>
<name>A0ABY3CAP1_9GAMM</name>
<accession>A0ABY3CAP1</accession>
<dbReference type="EMBL" id="RYFG02000096">
    <property type="protein sequence ID" value="TRW94656.1"/>
    <property type="molecule type" value="Genomic_DNA"/>
</dbReference>
<evidence type="ECO:0000313" key="1">
    <source>
        <dbReference type="EMBL" id="TRW94656.1"/>
    </source>
</evidence>
<dbReference type="RefSeq" id="WP_127029415.1">
    <property type="nucleotide sequence ID" value="NZ_RYFG02000096.1"/>
</dbReference>
<organism evidence="1 2">
    <name type="scientific">Candidatus Methylobacter oryzae</name>
    <dbReference type="NCBI Taxonomy" id="2497749"/>
    <lineage>
        <taxon>Bacteria</taxon>
        <taxon>Pseudomonadati</taxon>
        <taxon>Pseudomonadota</taxon>
        <taxon>Gammaproteobacteria</taxon>
        <taxon>Methylococcales</taxon>
        <taxon>Methylococcaceae</taxon>
        <taxon>Methylobacter</taxon>
    </lineage>
</organism>